<accession>A0A1R3KRL7</accession>
<evidence type="ECO:0000313" key="1">
    <source>
        <dbReference type="EMBL" id="OMP09721.1"/>
    </source>
</evidence>
<keyword evidence="2" id="KW-1185">Reference proteome</keyword>
<protein>
    <submittedName>
        <fullName evidence="1">Uncharacterized protein</fullName>
    </submittedName>
</protein>
<evidence type="ECO:0000313" key="2">
    <source>
        <dbReference type="Proteomes" id="UP000187203"/>
    </source>
</evidence>
<name>A0A1R3KRL7_9ROSI</name>
<dbReference type="AlphaFoldDB" id="A0A1R3KRL7"/>
<reference evidence="2" key="1">
    <citation type="submission" date="2013-09" db="EMBL/GenBank/DDBJ databases">
        <title>Corchorus olitorius genome sequencing.</title>
        <authorList>
            <person name="Alam M."/>
            <person name="Haque M.S."/>
            <person name="Islam M.S."/>
            <person name="Emdad E.M."/>
            <person name="Islam M.M."/>
            <person name="Ahmed B."/>
            <person name="Halim A."/>
            <person name="Hossen Q.M.M."/>
            <person name="Hossain M.Z."/>
            <person name="Ahmed R."/>
            <person name="Khan M.M."/>
            <person name="Islam R."/>
            <person name="Rashid M.M."/>
            <person name="Khan S.A."/>
            <person name="Rahman M.S."/>
            <person name="Alam M."/>
            <person name="Yahiya A.S."/>
            <person name="Khan M.S."/>
            <person name="Azam M.S."/>
            <person name="Haque T."/>
            <person name="Lashkar M.Z.H."/>
            <person name="Akhand A.I."/>
            <person name="Morshed G."/>
            <person name="Roy S."/>
            <person name="Uddin K.S."/>
            <person name="Rabeya T."/>
            <person name="Hossain A.S."/>
            <person name="Chowdhury A."/>
            <person name="Snigdha A.R."/>
            <person name="Mortoza M.S."/>
            <person name="Matin S.A."/>
            <person name="Hoque S.M.E."/>
            <person name="Islam M.K."/>
            <person name="Roy D.K."/>
            <person name="Haider R."/>
            <person name="Moosa M.M."/>
            <person name="Elias S.M."/>
            <person name="Hasan A.M."/>
            <person name="Jahan S."/>
            <person name="Shafiuddin M."/>
            <person name="Mahmood N."/>
            <person name="Shommy N.S."/>
        </authorList>
    </citation>
    <scope>NUCLEOTIDE SEQUENCE [LARGE SCALE GENOMIC DNA]</scope>
    <source>
        <strain evidence="2">cv. O-4</strain>
    </source>
</reference>
<gene>
    <name evidence="1" type="ORF">COLO4_05194</name>
</gene>
<comment type="caution">
    <text evidence="1">The sequence shown here is derived from an EMBL/GenBank/DDBJ whole genome shotgun (WGS) entry which is preliminary data.</text>
</comment>
<sequence length="44" mass="4838">MLRIASYPNQGYGDPISKSGRWAAKGAWKGMSFGSDEGFEEVKK</sequence>
<organism evidence="1 2">
    <name type="scientific">Corchorus olitorius</name>
    <dbReference type="NCBI Taxonomy" id="93759"/>
    <lineage>
        <taxon>Eukaryota</taxon>
        <taxon>Viridiplantae</taxon>
        <taxon>Streptophyta</taxon>
        <taxon>Embryophyta</taxon>
        <taxon>Tracheophyta</taxon>
        <taxon>Spermatophyta</taxon>
        <taxon>Magnoliopsida</taxon>
        <taxon>eudicotyledons</taxon>
        <taxon>Gunneridae</taxon>
        <taxon>Pentapetalae</taxon>
        <taxon>rosids</taxon>
        <taxon>malvids</taxon>
        <taxon>Malvales</taxon>
        <taxon>Malvaceae</taxon>
        <taxon>Grewioideae</taxon>
        <taxon>Apeibeae</taxon>
        <taxon>Corchorus</taxon>
    </lineage>
</organism>
<proteinExistence type="predicted"/>
<dbReference type="Proteomes" id="UP000187203">
    <property type="component" value="Unassembled WGS sequence"/>
</dbReference>
<dbReference type="EMBL" id="AWUE01012260">
    <property type="protein sequence ID" value="OMP09721.1"/>
    <property type="molecule type" value="Genomic_DNA"/>
</dbReference>